<dbReference type="EMBL" id="JABFCT010000012">
    <property type="protein sequence ID" value="KAF5871175.1"/>
    <property type="molecule type" value="Genomic_DNA"/>
</dbReference>
<dbReference type="RefSeq" id="XP_037190122.1">
    <property type="nucleotide sequence ID" value="XM_037338059.1"/>
</dbReference>
<organism evidence="1 2">
    <name type="scientific">Botrytis fragariae</name>
    <dbReference type="NCBI Taxonomy" id="1964551"/>
    <lineage>
        <taxon>Eukaryota</taxon>
        <taxon>Fungi</taxon>
        <taxon>Dikarya</taxon>
        <taxon>Ascomycota</taxon>
        <taxon>Pezizomycotina</taxon>
        <taxon>Leotiomycetes</taxon>
        <taxon>Helotiales</taxon>
        <taxon>Sclerotiniaceae</taxon>
        <taxon>Botrytis</taxon>
    </lineage>
</organism>
<sequence length="149" mass="16332">MQHYATTAISLPLKDVQVLPDIGDSYIRGIPIKFGDPAQHTVILPWAELNNAWLYDYDALCDTSMIFDDTICRVRRGNFFLENEWTSCEKVSSIVIAGAATIETASHSAESGIAVLMTTSGAGLDIFSPGSTNLVKFPIEIPREAWDHG</sequence>
<evidence type="ECO:0000313" key="1">
    <source>
        <dbReference type="EMBL" id="KAF5871175.1"/>
    </source>
</evidence>
<dbReference type="AlphaFoldDB" id="A0A8H6APV5"/>
<protein>
    <submittedName>
        <fullName evidence="1">Uncharacterized protein</fullName>
    </submittedName>
</protein>
<dbReference type="Proteomes" id="UP000531561">
    <property type="component" value="Unassembled WGS sequence"/>
</dbReference>
<keyword evidence="2" id="KW-1185">Reference proteome</keyword>
<accession>A0A8H6APV5</accession>
<dbReference type="GeneID" id="59261751"/>
<comment type="caution">
    <text evidence="1">The sequence shown here is derived from an EMBL/GenBank/DDBJ whole genome shotgun (WGS) entry which is preliminary data.</text>
</comment>
<dbReference type="OrthoDB" id="5361565at2759"/>
<reference evidence="1 2" key="1">
    <citation type="journal article" date="2020" name="Phytopathology">
        <title>A high-quality genome resource of Botrytis fragariae, a new and rapidly spreading fungal pathogen causing strawberry gray mold in the U.S.A.</title>
        <authorList>
            <person name="Wu Y."/>
            <person name="Saski C.A."/>
            <person name="Schnabel G."/>
            <person name="Xiao S."/>
            <person name="Hu M."/>
        </authorList>
    </citation>
    <scope>NUCLEOTIDE SEQUENCE [LARGE SCALE GENOMIC DNA]</scope>
    <source>
        <strain evidence="1 2">BVB16</strain>
    </source>
</reference>
<gene>
    <name evidence="1" type="ORF">Bfra_007689</name>
</gene>
<proteinExistence type="predicted"/>
<name>A0A8H6APV5_9HELO</name>
<evidence type="ECO:0000313" key="2">
    <source>
        <dbReference type="Proteomes" id="UP000531561"/>
    </source>
</evidence>